<reference evidence="1" key="1">
    <citation type="submission" date="2016-06" db="UniProtKB">
        <authorList>
            <consortium name="WormBaseParasite"/>
        </authorList>
    </citation>
    <scope>IDENTIFICATION</scope>
</reference>
<accession>A0A183BEV1</accession>
<sequence>LSQLTGEEPLPGILINVCCFRNTHTRPYFSHLPPFSGSSLIFTLHSPNVKGFDIRSSRCCWCWDCAERSLLEWIPVISRLC</sequence>
<name>A0A183BEV1_9TREM</name>
<dbReference type="AlphaFoldDB" id="A0A183BEV1"/>
<organism evidence="1">
    <name type="scientific">Echinostoma caproni</name>
    <dbReference type="NCBI Taxonomy" id="27848"/>
    <lineage>
        <taxon>Eukaryota</taxon>
        <taxon>Metazoa</taxon>
        <taxon>Spiralia</taxon>
        <taxon>Lophotrochozoa</taxon>
        <taxon>Platyhelminthes</taxon>
        <taxon>Trematoda</taxon>
        <taxon>Digenea</taxon>
        <taxon>Plagiorchiida</taxon>
        <taxon>Echinostomata</taxon>
        <taxon>Echinostomatoidea</taxon>
        <taxon>Echinostomatidae</taxon>
        <taxon>Echinostoma</taxon>
    </lineage>
</organism>
<evidence type="ECO:0000313" key="1">
    <source>
        <dbReference type="WBParaSite" id="ECPE_0001778101-mRNA-1"/>
    </source>
</evidence>
<protein>
    <submittedName>
        <fullName evidence="1">Ovule protein</fullName>
    </submittedName>
</protein>
<proteinExistence type="predicted"/>
<dbReference type="WBParaSite" id="ECPE_0001778101-mRNA-1">
    <property type="protein sequence ID" value="ECPE_0001778101-mRNA-1"/>
    <property type="gene ID" value="ECPE_0001778101"/>
</dbReference>